<feature type="transmembrane region" description="Helical" evidence="7">
    <location>
        <begin position="169"/>
        <end position="191"/>
    </location>
</feature>
<sequence length="486" mass="51634">MSIRRAALWSLASQYASFAIQFATSVIVSRFFLLPADVGLFSIALAAAMMFAIFQDLGISRFVSGQPEMKDEAIRDYAAVAVALGWFVALLVAAAALPLARFYQQPALLPIVLVIALSYAIVPLALVPAALLTRAMNFRALFVANAGSALAGGVTAFVCAAHGAGPGALAWGVLATAATRALIVLAFRPVFPRMIRDRSAVQPLLGFGSSSFVISCSAAIGLRSQDLIVGRLLGVVATGLFTRASALAAQLSTLVVGAINTVFYPAFARKRDAGEPLGEPYLHLVACNTALNWPAMLGLALAAEPVVLALYGPKWEAVAPLLRWTALGEIFFVAVPLQMDIPILLGRIKSLVWINLLDTVLTVLILGLACLYGVEAAAMSRLATGALWFAIYITFQKKLLAIPAQRIVMVYLRSGLCAVAAGFPLFTALQTGLYRAEMGLLPLVGLAGVGALFWLGALVLVRHPAWDEVKLMLGHLWPQPLRRARG</sequence>
<feature type="transmembrane region" description="Helical" evidence="7">
    <location>
        <begin position="351"/>
        <end position="372"/>
    </location>
</feature>
<evidence type="ECO:0000256" key="5">
    <source>
        <dbReference type="ARBA" id="ARBA00022989"/>
    </source>
</evidence>
<gene>
    <name evidence="8" type="ORF">ACFFF7_13195</name>
</gene>
<keyword evidence="3" id="KW-1003">Cell membrane</keyword>
<feature type="transmembrane region" description="Helical" evidence="7">
    <location>
        <begin position="280"/>
        <end position="301"/>
    </location>
</feature>
<dbReference type="RefSeq" id="WP_379481812.1">
    <property type="nucleotide sequence ID" value="NZ_JBHLTL010000006.1"/>
</dbReference>
<feature type="transmembrane region" description="Helical" evidence="7">
    <location>
        <begin position="407"/>
        <end position="428"/>
    </location>
</feature>
<dbReference type="EMBL" id="JBHLTL010000006">
    <property type="protein sequence ID" value="MFC0590372.1"/>
    <property type="molecule type" value="Genomic_DNA"/>
</dbReference>
<dbReference type="InterPro" id="IPR050833">
    <property type="entry name" value="Poly_Biosynth_Transport"/>
</dbReference>
<name>A0ABV6PKL6_9SPHN</name>
<dbReference type="PANTHER" id="PTHR30250:SF10">
    <property type="entry name" value="LIPOPOLYSACCHARIDE BIOSYNTHESIS PROTEIN WZXC"/>
    <property type="match status" value="1"/>
</dbReference>
<evidence type="ECO:0000256" key="1">
    <source>
        <dbReference type="ARBA" id="ARBA00004651"/>
    </source>
</evidence>
<feature type="transmembrane region" description="Helical" evidence="7">
    <location>
        <begin position="12"/>
        <end position="32"/>
    </location>
</feature>
<evidence type="ECO:0000256" key="7">
    <source>
        <dbReference type="SAM" id="Phobius"/>
    </source>
</evidence>
<feature type="transmembrane region" description="Helical" evidence="7">
    <location>
        <begin position="203"/>
        <end position="224"/>
    </location>
</feature>
<keyword evidence="6 7" id="KW-0472">Membrane</keyword>
<dbReference type="Pfam" id="PF13440">
    <property type="entry name" value="Polysacc_synt_3"/>
    <property type="match status" value="1"/>
</dbReference>
<keyword evidence="4 7" id="KW-0812">Transmembrane</keyword>
<protein>
    <submittedName>
        <fullName evidence="8">Oligosaccharide flippase family protein</fullName>
    </submittedName>
</protein>
<evidence type="ECO:0000256" key="3">
    <source>
        <dbReference type="ARBA" id="ARBA00022475"/>
    </source>
</evidence>
<comment type="caution">
    <text evidence="8">The sequence shown here is derived from an EMBL/GenBank/DDBJ whole genome shotgun (WGS) entry which is preliminary data.</text>
</comment>
<evidence type="ECO:0000256" key="6">
    <source>
        <dbReference type="ARBA" id="ARBA00023136"/>
    </source>
</evidence>
<organism evidence="8 9">
    <name type="scientific">Novosphingobium aquiterrae</name>
    <dbReference type="NCBI Taxonomy" id="624388"/>
    <lineage>
        <taxon>Bacteria</taxon>
        <taxon>Pseudomonadati</taxon>
        <taxon>Pseudomonadota</taxon>
        <taxon>Alphaproteobacteria</taxon>
        <taxon>Sphingomonadales</taxon>
        <taxon>Sphingomonadaceae</taxon>
        <taxon>Novosphingobium</taxon>
    </lineage>
</organism>
<evidence type="ECO:0000256" key="4">
    <source>
        <dbReference type="ARBA" id="ARBA00022692"/>
    </source>
</evidence>
<comment type="subcellular location">
    <subcellularLocation>
        <location evidence="1">Cell membrane</location>
        <topology evidence="1">Multi-pass membrane protein</topology>
    </subcellularLocation>
</comment>
<evidence type="ECO:0000313" key="9">
    <source>
        <dbReference type="Proteomes" id="UP001589943"/>
    </source>
</evidence>
<evidence type="ECO:0000313" key="8">
    <source>
        <dbReference type="EMBL" id="MFC0590372.1"/>
    </source>
</evidence>
<feature type="transmembrane region" description="Helical" evidence="7">
    <location>
        <begin position="244"/>
        <end position="268"/>
    </location>
</feature>
<feature type="transmembrane region" description="Helical" evidence="7">
    <location>
        <begin position="111"/>
        <end position="133"/>
    </location>
</feature>
<keyword evidence="5 7" id="KW-1133">Transmembrane helix</keyword>
<evidence type="ECO:0000256" key="2">
    <source>
        <dbReference type="ARBA" id="ARBA00007430"/>
    </source>
</evidence>
<keyword evidence="9" id="KW-1185">Reference proteome</keyword>
<feature type="transmembrane region" description="Helical" evidence="7">
    <location>
        <begin position="321"/>
        <end position="339"/>
    </location>
</feature>
<proteinExistence type="inferred from homology"/>
<dbReference type="Proteomes" id="UP001589943">
    <property type="component" value="Unassembled WGS sequence"/>
</dbReference>
<feature type="transmembrane region" description="Helical" evidence="7">
    <location>
        <begin position="77"/>
        <end position="99"/>
    </location>
</feature>
<comment type="similarity">
    <text evidence="2">Belongs to the polysaccharide synthase family.</text>
</comment>
<feature type="transmembrane region" description="Helical" evidence="7">
    <location>
        <begin position="38"/>
        <end position="57"/>
    </location>
</feature>
<feature type="transmembrane region" description="Helical" evidence="7">
    <location>
        <begin position="140"/>
        <end position="163"/>
    </location>
</feature>
<feature type="transmembrane region" description="Helical" evidence="7">
    <location>
        <begin position="378"/>
        <end position="395"/>
    </location>
</feature>
<feature type="transmembrane region" description="Helical" evidence="7">
    <location>
        <begin position="440"/>
        <end position="461"/>
    </location>
</feature>
<reference evidence="8 9" key="1">
    <citation type="submission" date="2024-09" db="EMBL/GenBank/DDBJ databases">
        <authorList>
            <person name="Sun Q."/>
            <person name="Mori K."/>
        </authorList>
    </citation>
    <scope>NUCLEOTIDE SEQUENCE [LARGE SCALE GENOMIC DNA]</scope>
    <source>
        <strain evidence="8 9">NCAIM B.02537</strain>
    </source>
</reference>
<dbReference type="PANTHER" id="PTHR30250">
    <property type="entry name" value="PST FAMILY PREDICTED COLANIC ACID TRANSPORTER"/>
    <property type="match status" value="1"/>
</dbReference>
<accession>A0ABV6PKL6</accession>